<accession>A0AC35G3U9</accession>
<proteinExistence type="predicted"/>
<reference evidence="2" key="1">
    <citation type="submission" date="2022-11" db="UniProtKB">
        <authorList>
            <consortium name="WormBaseParasite"/>
        </authorList>
    </citation>
    <scope>IDENTIFICATION</scope>
</reference>
<organism evidence="1 2">
    <name type="scientific">Panagrolaimus sp. PS1159</name>
    <dbReference type="NCBI Taxonomy" id="55785"/>
    <lineage>
        <taxon>Eukaryota</taxon>
        <taxon>Metazoa</taxon>
        <taxon>Ecdysozoa</taxon>
        <taxon>Nematoda</taxon>
        <taxon>Chromadorea</taxon>
        <taxon>Rhabditida</taxon>
        <taxon>Tylenchina</taxon>
        <taxon>Panagrolaimomorpha</taxon>
        <taxon>Panagrolaimoidea</taxon>
        <taxon>Panagrolaimidae</taxon>
        <taxon>Panagrolaimus</taxon>
    </lineage>
</organism>
<evidence type="ECO:0000313" key="1">
    <source>
        <dbReference type="Proteomes" id="UP000887580"/>
    </source>
</evidence>
<dbReference type="WBParaSite" id="PS1159_v2.g23621.t1">
    <property type="protein sequence ID" value="PS1159_v2.g23621.t1"/>
    <property type="gene ID" value="PS1159_v2.g23621"/>
</dbReference>
<protein>
    <submittedName>
        <fullName evidence="2">Uncharacterized protein</fullName>
    </submittedName>
</protein>
<name>A0AC35G3U9_9BILA</name>
<sequence length="134" mass="15426">MIVTNIETKMPLNHQDSFRSGSDTVSPTTDSTVPLEFRNSSTLMSSRNGGGGETKIYKRRYFILIMFILLSGSNSMQWIEYSIIAHIISNYYGVPYTTVDWTSMTYMLSYMILVFPGRYGRFFEIIITKNKTKL</sequence>
<dbReference type="Proteomes" id="UP000887580">
    <property type="component" value="Unplaced"/>
</dbReference>
<evidence type="ECO:0000313" key="2">
    <source>
        <dbReference type="WBParaSite" id="PS1159_v2.g23621.t1"/>
    </source>
</evidence>